<keyword evidence="3" id="KW-0804">Transcription</keyword>
<name>A0A1H9W0E2_9PSEU</name>
<keyword evidence="1" id="KW-0805">Transcription regulation</keyword>
<dbReference type="InterPro" id="IPR050389">
    <property type="entry name" value="LysR-type_TF"/>
</dbReference>
<evidence type="ECO:0000256" key="4">
    <source>
        <dbReference type="SAM" id="MobiDB-lite"/>
    </source>
</evidence>
<dbReference type="AlphaFoldDB" id="A0A1H9W0E2"/>
<dbReference type="PANTHER" id="PTHR30118">
    <property type="entry name" value="HTH-TYPE TRANSCRIPTIONAL REGULATOR LEUO-RELATED"/>
    <property type="match status" value="1"/>
</dbReference>
<gene>
    <name evidence="6" type="ORF">SAMN05216188_12955</name>
</gene>
<dbReference type="PANTHER" id="PTHR30118:SF6">
    <property type="entry name" value="HTH-TYPE TRANSCRIPTIONAL REGULATOR LEUO"/>
    <property type="match status" value="1"/>
</dbReference>
<dbReference type="Proteomes" id="UP000199352">
    <property type="component" value="Unassembled WGS sequence"/>
</dbReference>
<evidence type="ECO:0000313" key="7">
    <source>
        <dbReference type="Proteomes" id="UP000199352"/>
    </source>
</evidence>
<dbReference type="Gene3D" id="1.10.10.10">
    <property type="entry name" value="Winged helix-like DNA-binding domain superfamily/Winged helix DNA-binding domain"/>
    <property type="match status" value="1"/>
</dbReference>
<dbReference type="InterPro" id="IPR000847">
    <property type="entry name" value="LysR_HTH_N"/>
</dbReference>
<dbReference type="Pfam" id="PF00126">
    <property type="entry name" value="HTH_1"/>
    <property type="match status" value="1"/>
</dbReference>
<organism evidence="6 7">
    <name type="scientific">Lentzea xinjiangensis</name>
    <dbReference type="NCBI Taxonomy" id="402600"/>
    <lineage>
        <taxon>Bacteria</taxon>
        <taxon>Bacillati</taxon>
        <taxon>Actinomycetota</taxon>
        <taxon>Actinomycetes</taxon>
        <taxon>Pseudonocardiales</taxon>
        <taxon>Pseudonocardiaceae</taxon>
        <taxon>Lentzea</taxon>
    </lineage>
</organism>
<proteinExistence type="predicted"/>
<dbReference type="PRINTS" id="PR00039">
    <property type="entry name" value="HTHLYSR"/>
</dbReference>
<dbReference type="GO" id="GO:0003700">
    <property type="term" value="F:DNA-binding transcription factor activity"/>
    <property type="evidence" value="ECO:0007669"/>
    <property type="project" value="InterPro"/>
</dbReference>
<evidence type="ECO:0000256" key="1">
    <source>
        <dbReference type="ARBA" id="ARBA00023015"/>
    </source>
</evidence>
<dbReference type="RefSeq" id="WP_089960807.1">
    <property type="nucleotide sequence ID" value="NZ_FOFR01000029.1"/>
</dbReference>
<dbReference type="PROSITE" id="PS50931">
    <property type="entry name" value="HTH_LYSR"/>
    <property type="match status" value="1"/>
</dbReference>
<dbReference type="GO" id="GO:0003677">
    <property type="term" value="F:DNA binding"/>
    <property type="evidence" value="ECO:0007669"/>
    <property type="project" value="UniProtKB-KW"/>
</dbReference>
<dbReference type="SUPFAM" id="SSF46785">
    <property type="entry name" value="Winged helix' DNA-binding domain"/>
    <property type="match status" value="1"/>
</dbReference>
<dbReference type="EMBL" id="FOFR01000029">
    <property type="protein sequence ID" value="SES27284.1"/>
    <property type="molecule type" value="Genomic_DNA"/>
</dbReference>
<feature type="domain" description="HTH lysR-type" evidence="5">
    <location>
        <begin position="30"/>
        <end position="87"/>
    </location>
</feature>
<sequence length="318" mass="35027">MSYDLADARSPGVTRSPEATSVAHDPLLTIDLNLLIPLQALLVEANVTRAAERTGVTQPAMSGSLARLRRHFGDPLLTRNGRGMKLTPFGAALAEPVDRAVDSMRSVLSSRNTLKSGLVSRTFTIVASDYISIVLIKPFLQSLWNSGQNVSVKIIPIGDDMLSPLEGDECDLLIAPRALLSEDRMNYHSRHLFTDRFVAVVDEDNEILDESTAFNDITKLLHVDSLRGAEMPGIELGSALAAIAGSFSARMHLVAGTPMMALVQSRLYELFGREIGLRAIPLKSETSLYQTMYWHRRHAADPEHIWLRDKLSDIARSL</sequence>
<dbReference type="Gene3D" id="3.40.190.10">
    <property type="entry name" value="Periplasmic binding protein-like II"/>
    <property type="match status" value="2"/>
</dbReference>
<dbReference type="InterPro" id="IPR036390">
    <property type="entry name" value="WH_DNA-bd_sf"/>
</dbReference>
<dbReference type="InterPro" id="IPR036388">
    <property type="entry name" value="WH-like_DNA-bd_sf"/>
</dbReference>
<evidence type="ECO:0000256" key="2">
    <source>
        <dbReference type="ARBA" id="ARBA00023125"/>
    </source>
</evidence>
<evidence type="ECO:0000256" key="3">
    <source>
        <dbReference type="ARBA" id="ARBA00023163"/>
    </source>
</evidence>
<protein>
    <submittedName>
        <fullName evidence="6">DNA-binding transcriptional regulator, LysR family</fullName>
    </submittedName>
</protein>
<dbReference type="STRING" id="402600.SAMN05216188_12955"/>
<evidence type="ECO:0000313" key="6">
    <source>
        <dbReference type="EMBL" id="SES27284.1"/>
    </source>
</evidence>
<keyword evidence="7" id="KW-1185">Reference proteome</keyword>
<dbReference type="OrthoDB" id="8717159at2"/>
<reference evidence="7" key="1">
    <citation type="submission" date="2016-10" db="EMBL/GenBank/DDBJ databases">
        <authorList>
            <person name="Varghese N."/>
            <person name="Submissions S."/>
        </authorList>
    </citation>
    <scope>NUCLEOTIDE SEQUENCE [LARGE SCALE GENOMIC DNA]</scope>
    <source>
        <strain evidence="7">CGMCC 4.3525</strain>
    </source>
</reference>
<evidence type="ECO:0000259" key="5">
    <source>
        <dbReference type="PROSITE" id="PS50931"/>
    </source>
</evidence>
<keyword evidence="2 6" id="KW-0238">DNA-binding</keyword>
<feature type="region of interest" description="Disordered" evidence="4">
    <location>
        <begin position="1"/>
        <end position="20"/>
    </location>
</feature>
<accession>A0A1H9W0E2</accession>
<dbReference type="SUPFAM" id="SSF53850">
    <property type="entry name" value="Periplasmic binding protein-like II"/>
    <property type="match status" value="1"/>
</dbReference>